<evidence type="ECO:0000256" key="3">
    <source>
        <dbReference type="RuleBase" id="RU003560"/>
    </source>
</evidence>
<dbReference type="PANTHER" id="PTHR43094:SF1">
    <property type="entry name" value="AMINOTRANSFERASE CLASS-III"/>
    <property type="match status" value="1"/>
</dbReference>
<dbReference type="InterPro" id="IPR015421">
    <property type="entry name" value="PyrdxlP-dep_Trfase_major"/>
</dbReference>
<dbReference type="OrthoDB" id="5419315at2759"/>
<evidence type="ECO:0000256" key="1">
    <source>
        <dbReference type="ARBA" id="ARBA00008954"/>
    </source>
</evidence>
<keyword evidence="4" id="KW-0808">Transferase</keyword>
<dbReference type="GO" id="GO:0030170">
    <property type="term" value="F:pyridoxal phosphate binding"/>
    <property type="evidence" value="ECO:0007669"/>
    <property type="project" value="InterPro"/>
</dbReference>
<dbReference type="AlphaFoldDB" id="A0A1L7WH18"/>
<dbReference type="Proteomes" id="UP000184330">
    <property type="component" value="Unassembled WGS sequence"/>
</dbReference>
<dbReference type="GO" id="GO:0005829">
    <property type="term" value="C:cytosol"/>
    <property type="evidence" value="ECO:0007669"/>
    <property type="project" value="TreeGrafter"/>
</dbReference>
<evidence type="ECO:0000313" key="5">
    <source>
        <dbReference type="Proteomes" id="UP000184330"/>
    </source>
</evidence>
<evidence type="ECO:0000313" key="4">
    <source>
        <dbReference type="EMBL" id="CZR52076.1"/>
    </source>
</evidence>
<keyword evidence="4" id="KW-0032">Aminotransferase</keyword>
<evidence type="ECO:0000256" key="2">
    <source>
        <dbReference type="ARBA" id="ARBA00022898"/>
    </source>
</evidence>
<dbReference type="GO" id="GO:0008483">
    <property type="term" value="F:transaminase activity"/>
    <property type="evidence" value="ECO:0007669"/>
    <property type="project" value="UniProtKB-KW"/>
</dbReference>
<accession>A0A1L7WH18</accession>
<dbReference type="InterPro" id="IPR015422">
    <property type="entry name" value="PyrdxlP-dep_Trfase_small"/>
</dbReference>
<proteinExistence type="inferred from homology"/>
<dbReference type="InterPro" id="IPR005814">
    <property type="entry name" value="Aminotrans_3"/>
</dbReference>
<name>A0A1L7WH18_9HELO</name>
<dbReference type="PANTHER" id="PTHR43094">
    <property type="entry name" value="AMINOTRANSFERASE"/>
    <property type="match status" value="1"/>
</dbReference>
<keyword evidence="5" id="KW-1185">Reference proteome</keyword>
<organism evidence="4 5">
    <name type="scientific">Phialocephala subalpina</name>
    <dbReference type="NCBI Taxonomy" id="576137"/>
    <lineage>
        <taxon>Eukaryota</taxon>
        <taxon>Fungi</taxon>
        <taxon>Dikarya</taxon>
        <taxon>Ascomycota</taxon>
        <taxon>Pezizomycotina</taxon>
        <taxon>Leotiomycetes</taxon>
        <taxon>Helotiales</taxon>
        <taxon>Mollisiaceae</taxon>
        <taxon>Phialocephala</taxon>
        <taxon>Phialocephala fortinii species complex</taxon>
    </lineage>
</organism>
<comment type="similarity">
    <text evidence="1 3">Belongs to the class-III pyridoxal-phosphate-dependent aminotransferase family.</text>
</comment>
<dbReference type="STRING" id="576137.A0A1L7WH18"/>
<sequence>MMSLDALFEQSHIFHRSFSKKPLYVASASGLILTLDSSSQILDATGGPAVACLGHNQSEEVFLFRDTSPGGTCTAILCLGMSPSWTLATHTDASFPEKALGPGTVAALFAETIAGSTLACVLAVPGYFQAMRGVCDKYGALLVLDEVRTLTFAKNQLTGYRYCVVWEEAVQCMCADIQTVGKSLGGSFIPLSSILDHQDIFEVVANVSGSLAGGHTPQAHPVACASALTVQRIVSRDNLLENIRTMGALLEKLLREFIEPLLLVGNVRGRGLFWAVECMLDRETQTPFHLDDDFSCKIKDTGLDVGLNVPSNMGFVGMQKIDTAAITPPYIVTETEIRTIVELLKIAIERVSEPYLAARRHAQVPSVLQERVQPWL</sequence>
<reference evidence="4 5" key="1">
    <citation type="submission" date="2016-03" db="EMBL/GenBank/DDBJ databases">
        <authorList>
            <person name="Ploux O."/>
        </authorList>
    </citation>
    <scope>NUCLEOTIDE SEQUENCE [LARGE SCALE GENOMIC DNA]</scope>
    <source>
        <strain evidence="4 5">UAMH 11012</strain>
    </source>
</reference>
<dbReference type="SUPFAM" id="SSF53383">
    <property type="entry name" value="PLP-dependent transferases"/>
    <property type="match status" value="1"/>
</dbReference>
<keyword evidence="2 3" id="KW-0663">Pyridoxal phosphate</keyword>
<gene>
    <name evidence="4" type="ORF">PAC_01953</name>
</gene>
<protein>
    <submittedName>
        <fullName evidence="4">Related to alanine-glyoxylate aminotransferase AGT2</fullName>
    </submittedName>
</protein>
<dbReference type="Gene3D" id="3.90.1150.10">
    <property type="entry name" value="Aspartate Aminotransferase, domain 1"/>
    <property type="match status" value="1"/>
</dbReference>
<dbReference type="InterPro" id="IPR015424">
    <property type="entry name" value="PyrdxlP-dep_Trfase"/>
</dbReference>
<dbReference type="EMBL" id="FJOG01000002">
    <property type="protein sequence ID" value="CZR52076.1"/>
    <property type="molecule type" value="Genomic_DNA"/>
</dbReference>
<dbReference type="Pfam" id="PF00202">
    <property type="entry name" value="Aminotran_3"/>
    <property type="match status" value="1"/>
</dbReference>
<dbReference type="Gene3D" id="3.40.640.10">
    <property type="entry name" value="Type I PLP-dependent aspartate aminotransferase-like (Major domain)"/>
    <property type="match status" value="1"/>
</dbReference>